<feature type="compositionally biased region" description="Basic and acidic residues" evidence="1">
    <location>
        <begin position="289"/>
        <end position="307"/>
    </location>
</feature>
<dbReference type="AlphaFoldDB" id="A0A7M7HF95"/>
<feature type="compositionally biased region" description="Pro residues" evidence="1">
    <location>
        <begin position="579"/>
        <end position="588"/>
    </location>
</feature>
<dbReference type="Proteomes" id="UP000007110">
    <property type="component" value="Unassembled WGS sequence"/>
</dbReference>
<dbReference type="OrthoDB" id="10233010at2759"/>
<sequence length="716" mass="79717">MFVDLDVRAMAILWLNFNFKWRTRISEHKKHGVHNSYSPTRINRLLRLLNMYIWIAILFCCVHLGAAQTSMTTSANMTSNENMTTVELTTIADVTELLDFTTDLTTESSGGDLPGWIYGAVAAGAVVLIVIIIIIIICVKKRCRCRRTPPTPVDKNVPLSDYGQERDKTYNGGYTDDNQGNTHTAIEMDPQMSRIEDDIYQNTAFPSQVNPAFDHSQPFHSPDDDFPSMPPPAPPRGASSNIDMDTRPALVIPSPRSPYLPSPGPMPLASPLDDIPDRLPPAVPTPGLKDIRAELNDKFKDVAPPDKKTKKKKEKKKDKKEDKPKAPQREIDPNEQVRGEVPMQPTHNLDSARPKPKILARFDFPPKQIDVADFGENYEEMSPRQQEERDFGGEYEDMGGDGSEDYDDEYEDVDPNAKPVKPVGTKQAIPMPYNLHGQRGVANLNQRPMVPPPETAEDFGGDYEVVVSPNEEPKRRLPGRNIDNRLRVSIPSQDEDQDHGGLYEDVANPTVSPKRKPLVPKPKTPKKSPKPPPGDDFGQEYGNTGNRTMFPATTTQRRPPTLPSSSNWHQEEEEDDDWLPPPPPPPPGLDQGSPVQSPDQDYGAEYDNIGIKPTIKKKPPVPKPKVAKKPSNSGGSSTLPMNPKQQLSPFEARSSATLPVPGGHEMIEEGEEDSFYENLEGLKGKLSMHYQNLPTAEKPQEQILSSGYSSFSERPK</sequence>
<feature type="compositionally biased region" description="Basic residues" evidence="1">
    <location>
        <begin position="308"/>
        <end position="318"/>
    </location>
</feature>
<feature type="compositionally biased region" description="Basic residues" evidence="1">
    <location>
        <begin position="614"/>
        <end position="628"/>
    </location>
</feature>
<feature type="compositionally biased region" description="Polar residues" evidence="1">
    <location>
        <begin position="702"/>
        <end position="716"/>
    </location>
</feature>
<feature type="region of interest" description="Disordered" evidence="1">
    <location>
        <begin position="694"/>
        <end position="716"/>
    </location>
</feature>
<accession>A0A7M7HF95</accession>
<feature type="compositionally biased region" description="Polar residues" evidence="1">
    <location>
        <begin position="541"/>
        <end position="568"/>
    </location>
</feature>
<feature type="compositionally biased region" description="Basic residues" evidence="1">
    <location>
        <begin position="513"/>
        <end position="529"/>
    </location>
</feature>
<evidence type="ECO:0000256" key="2">
    <source>
        <dbReference type="SAM" id="Phobius"/>
    </source>
</evidence>
<feature type="region of interest" description="Disordered" evidence="1">
    <location>
        <begin position="149"/>
        <end position="184"/>
    </location>
</feature>
<dbReference type="EnsemblMetazoa" id="XM_011671993">
    <property type="protein sequence ID" value="XP_011670295"/>
    <property type="gene ID" value="LOC100891840"/>
</dbReference>
<feature type="region of interest" description="Disordered" evidence="1">
    <location>
        <begin position="375"/>
        <end position="672"/>
    </location>
</feature>
<keyword evidence="2" id="KW-0812">Transmembrane</keyword>
<feature type="compositionally biased region" description="Pro residues" evidence="1">
    <location>
        <begin position="255"/>
        <end position="268"/>
    </location>
</feature>
<keyword evidence="4" id="KW-1185">Reference proteome</keyword>
<reference evidence="4" key="1">
    <citation type="submission" date="2015-02" db="EMBL/GenBank/DDBJ databases">
        <title>Genome sequencing for Strongylocentrotus purpuratus.</title>
        <authorList>
            <person name="Murali S."/>
            <person name="Liu Y."/>
            <person name="Vee V."/>
            <person name="English A."/>
            <person name="Wang M."/>
            <person name="Skinner E."/>
            <person name="Han Y."/>
            <person name="Muzny D.M."/>
            <person name="Worley K.C."/>
            <person name="Gibbs R.A."/>
        </authorList>
    </citation>
    <scope>NUCLEOTIDE SEQUENCE</scope>
</reference>
<feature type="transmembrane region" description="Helical" evidence="2">
    <location>
        <begin position="116"/>
        <end position="139"/>
    </location>
</feature>
<evidence type="ECO:0000256" key="1">
    <source>
        <dbReference type="SAM" id="MobiDB-lite"/>
    </source>
</evidence>
<feature type="region of interest" description="Disordered" evidence="1">
    <location>
        <begin position="207"/>
        <end position="356"/>
    </location>
</feature>
<name>A0A7M7HF95_STRPU</name>
<keyword evidence="2" id="KW-1133">Transmembrane helix</keyword>
<dbReference type="GeneID" id="100891840"/>
<feature type="compositionally biased region" description="Polar residues" evidence="1">
    <location>
        <begin position="631"/>
        <end position="648"/>
    </location>
</feature>
<proteinExistence type="predicted"/>
<organism evidence="3 4">
    <name type="scientific">Strongylocentrotus purpuratus</name>
    <name type="common">Purple sea urchin</name>
    <dbReference type="NCBI Taxonomy" id="7668"/>
    <lineage>
        <taxon>Eukaryota</taxon>
        <taxon>Metazoa</taxon>
        <taxon>Echinodermata</taxon>
        <taxon>Eleutherozoa</taxon>
        <taxon>Echinozoa</taxon>
        <taxon>Echinoidea</taxon>
        <taxon>Euechinoidea</taxon>
        <taxon>Echinacea</taxon>
        <taxon>Camarodonta</taxon>
        <taxon>Echinidea</taxon>
        <taxon>Strongylocentrotidae</taxon>
        <taxon>Strongylocentrotus</taxon>
    </lineage>
</organism>
<feature type="compositionally biased region" description="Basic and acidic residues" evidence="1">
    <location>
        <begin position="319"/>
        <end position="338"/>
    </location>
</feature>
<feature type="compositionally biased region" description="Acidic residues" evidence="1">
    <location>
        <begin position="393"/>
        <end position="414"/>
    </location>
</feature>
<feature type="compositionally biased region" description="Basic and acidic residues" evidence="1">
    <location>
        <begin position="381"/>
        <end position="392"/>
    </location>
</feature>
<protein>
    <submittedName>
        <fullName evidence="3">Uncharacterized protein</fullName>
    </submittedName>
</protein>
<dbReference type="InParanoid" id="A0A7M7HF95"/>
<evidence type="ECO:0000313" key="3">
    <source>
        <dbReference type="EnsemblMetazoa" id="XP_011670295"/>
    </source>
</evidence>
<evidence type="ECO:0000313" key="4">
    <source>
        <dbReference type="Proteomes" id="UP000007110"/>
    </source>
</evidence>
<keyword evidence="2" id="KW-0472">Membrane</keyword>
<dbReference type="RefSeq" id="XP_011670295.2">
    <property type="nucleotide sequence ID" value="XM_011671993.2"/>
</dbReference>
<feature type="transmembrane region" description="Helical" evidence="2">
    <location>
        <begin position="48"/>
        <end position="67"/>
    </location>
</feature>
<dbReference type="OMA" id="ANRPPII"/>
<reference evidence="3" key="2">
    <citation type="submission" date="2021-01" db="UniProtKB">
        <authorList>
            <consortium name="EnsemblMetazoa"/>
        </authorList>
    </citation>
    <scope>IDENTIFICATION</scope>
</reference>